<dbReference type="PROSITE" id="PS00937">
    <property type="entry name" value="RIBOSOMAL_L20"/>
    <property type="match status" value="1"/>
</dbReference>
<dbReference type="EMBL" id="DSGB01000002">
    <property type="protein sequence ID" value="HER95137.1"/>
    <property type="molecule type" value="Genomic_DNA"/>
</dbReference>
<accession>A0A7V2F5J6</accession>
<dbReference type="Pfam" id="PF00453">
    <property type="entry name" value="Ribosomal_L20"/>
    <property type="match status" value="1"/>
</dbReference>
<organism evidence="9">
    <name type="scientific">Rhodothermus marinus</name>
    <name type="common">Rhodothermus obamensis</name>
    <dbReference type="NCBI Taxonomy" id="29549"/>
    <lineage>
        <taxon>Bacteria</taxon>
        <taxon>Pseudomonadati</taxon>
        <taxon>Rhodothermota</taxon>
        <taxon>Rhodothermia</taxon>
        <taxon>Rhodothermales</taxon>
        <taxon>Rhodothermaceae</taxon>
        <taxon>Rhodothermus</taxon>
    </lineage>
</organism>
<comment type="similarity">
    <text evidence="1 7 8">Belongs to the bacterial ribosomal protein bL20 family.</text>
</comment>
<evidence type="ECO:0000256" key="4">
    <source>
        <dbReference type="ARBA" id="ARBA00022980"/>
    </source>
</evidence>
<dbReference type="GO" id="GO:1990904">
    <property type="term" value="C:ribonucleoprotein complex"/>
    <property type="evidence" value="ECO:0007669"/>
    <property type="project" value="UniProtKB-KW"/>
</dbReference>
<dbReference type="SUPFAM" id="SSF74731">
    <property type="entry name" value="Ribosomal protein L20"/>
    <property type="match status" value="1"/>
</dbReference>
<keyword evidence="3 7" id="KW-0694">RNA-binding</keyword>
<evidence type="ECO:0000313" key="9">
    <source>
        <dbReference type="EMBL" id="HER95137.1"/>
    </source>
</evidence>
<gene>
    <name evidence="7" type="primary">rplT</name>
    <name evidence="9" type="ORF">ENO59_01235</name>
</gene>
<dbReference type="HAMAP" id="MF_00382">
    <property type="entry name" value="Ribosomal_bL20"/>
    <property type="match status" value="1"/>
</dbReference>
<evidence type="ECO:0000256" key="8">
    <source>
        <dbReference type="RuleBase" id="RU000560"/>
    </source>
</evidence>
<dbReference type="Gene3D" id="1.10.1900.20">
    <property type="entry name" value="Ribosomal protein L20"/>
    <property type="match status" value="1"/>
</dbReference>
<protein>
    <recommendedName>
        <fullName evidence="6 7">Large ribosomal subunit protein bL20</fullName>
    </recommendedName>
</protein>
<keyword evidence="4 7" id="KW-0689">Ribosomal protein</keyword>
<comment type="function">
    <text evidence="7 8">Binds directly to 23S ribosomal RNA and is necessary for the in vitro assembly process of the 50S ribosomal subunit. It is not involved in the protein synthesizing functions of that subunit.</text>
</comment>
<dbReference type="PRINTS" id="PR00062">
    <property type="entry name" value="RIBOSOMALL20"/>
</dbReference>
<dbReference type="GO" id="GO:0006412">
    <property type="term" value="P:translation"/>
    <property type="evidence" value="ECO:0007669"/>
    <property type="project" value="InterPro"/>
</dbReference>
<dbReference type="GO" id="GO:0003735">
    <property type="term" value="F:structural constituent of ribosome"/>
    <property type="evidence" value="ECO:0007669"/>
    <property type="project" value="InterPro"/>
</dbReference>
<evidence type="ECO:0000256" key="2">
    <source>
        <dbReference type="ARBA" id="ARBA00022730"/>
    </source>
</evidence>
<dbReference type="CDD" id="cd07026">
    <property type="entry name" value="Ribosomal_L20"/>
    <property type="match status" value="1"/>
</dbReference>
<name>A0A7V2F5J6_RHOMR</name>
<evidence type="ECO:0000256" key="7">
    <source>
        <dbReference type="HAMAP-Rule" id="MF_00382"/>
    </source>
</evidence>
<keyword evidence="2 7" id="KW-0699">rRNA-binding</keyword>
<dbReference type="InterPro" id="IPR005813">
    <property type="entry name" value="Ribosomal_bL20"/>
</dbReference>
<keyword evidence="5 7" id="KW-0687">Ribonucleoprotein</keyword>
<evidence type="ECO:0000256" key="6">
    <source>
        <dbReference type="ARBA" id="ARBA00035172"/>
    </source>
</evidence>
<dbReference type="InterPro" id="IPR035566">
    <property type="entry name" value="Ribosomal_protein_bL20_C"/>
</dbReference>
<dbReference type="AlphaFoldDB" id="A0A7V2F5J6"/>
<reference evidence="9" key="1">
    <citation type="journal article" date="2020" name="mSystems">
        <title>Genome- and Community-Level Interaction Insights into Carbon Utilization and Element Cycling Functions of Hydrothermarchaeota in Hydrothermal Sediment.</title>
        <authorList>
            <person name="Zhou Z."/>
            <person name="Liu Y."/>
            <person name="Xu W."/>
            <person name="Pan J."/>
            <person name="Luo Z.H."/>
            <person name="Li M."/>
        </authorList>
    </citation>
    <scope>NUCLEOTIDE SEQUENCE [LARGE SCALE GENOMIC DNA]</scope>
    <source>
        <strain evidence="9">SpSt-143</strain>
    </source>
</reference>
<comment type="caution">
    <text evidence="9">The sequence shown here is derived from an EMBL/GenBank/DDBJ whole genome shotgun (WGS) entry which is preliminary data.</text>
</comment>
<evidence type="ECO:0000256" key="5">
    <source>
        <dbReference type="ARBA" id="ARBA00023274"/>
    </source>
</evidence>
<evidence type="ECO:0000256" key="1">
    <source>
        <dbReference type="ARBA" id="ARBA00007698"/>
    </source>
</evidence>
<dbReference type="PANTHER" id="PTHR10986">
    <property type="entry name" value="39S RIBOSOMAL PROTEIN L20"/>
    <property type="match status" value="1"/>
</dbReference>
<proteinExistence type="inferred from homology"/>
<dbReference type="GO" id="GO:0000027">
    <property type="term" value="P:ribosomal large subunit assembly"/>
    <property type="evidence" value="ECO:0007669"/>
    <property type="project" value="UniProtKB-UniRule"/>
</dbReference>
<dbReference type="FunFam" id="1.10.1900.20:FF:000001">
    <property type="entry name" value="50S ribosomal protein L20"/>
    <property type="match status" value="1"/>
</dbReference>
<dbReference type="GO" id="GO:0019843">
    <property type="term" value="F:rRNA binding"/>
    <property type="evidence" value="ECO:0007669"/>
    <property type="project" value="UniProtKB-UniRule"/>
</dbReference>
<evidence type="ECO:0000256" key="3">
    <source>
        <dbReference type="ARBA" id="ARBA00022884"/>
    </source>
</evidence>
<dbReference type="NCBIfam" id="TIGR01032">
    <property type="entry name" value="rplT_bact"/>
    <property type="match status" value="1"/>
</dbReference>
<dbReference type="GO" id="GO:0005840">
    <property type="term" value="C:ribosome"/>
    <property type="evidence" value="ECO:0007669"/>
    <property type="project" value="UniProtKB-KW"/>
</dbReference>
<dbReference type="Gene3D" id="6.10.160.10">
    <property type="match status" value="1"/>
</dbReference>
<sequence>MPRATNKVAARRRRKKILNMAKGYWGRRSKIYTIAKHAVHKALQYAYRDRRQRKRQFRRLWIIRINAAARLNGSTYSRFMGAVRKADVQLNRKALADLAVHDPNAFAQIVRVVTAA</sequence>
<dbReference type="InterPro" id="IPR049946">
    <property type="entry name" value="RIBOSOMAL_L20_CS"/>
</dbReference>